<dbReference type="UniPathway" id="UPA00391"/>
<keyword evidence="7 8" id="KW-0456">Lyase</keyword>
<comment type="pathway">
    <text evidence="8">Purine metabolism; 7-cyano-7-deazaguanine biosynthesis.</text>
</comment>
<dbReference type="HAMAP" id="MF_00917">
    <property type="entry name" value="QueE"/>
    <property type="match status" value="1"/>
</dbReference>
<dbReference type="GO" id="GO:0016840">
    <property type="term" value="F:carbon-nitrogen lyase activity"/>
    <property type="evidence" value="ECO:0007669"/>
    <property type="project" value="UniProtKB-UniRule"/>
</dbReference>
<comment type="cofactor">
    <cofactor evidence="8">
        <name>Mg(2+)</name>
        <dbReference type="ChEBI" id="CHEBI:18420"/>
    </cofactor>
</comment>
<evidence type="ECO:0000256" key="5">
    <source>
        <dbReference type="ARBA" id="ARBA00023004"/>
    </source>
</evidence>
<evidence type="ECO:0000256" key="2">
    <source>
        <dbReference type="ARBA" id="ARBA00022691"/>
    </source>
</evidence>
<evidence type="ECO:0000313" key="10">
    <source>
        <dbReference type="EMBL" id="RII01056.1"/>
    </source>
</evidence>
<dbReference type="GO" id="GO:0008616">
    <property type="term" value="P:tRNA queuosine(34) biosynthetic process"/>
    <property type="evidence" value="ECO:0007669"/>
    <property type="project" value="UniProtKB-UniRule"/>
</dbReference>
<dbReference type="PANTHER" id="PTHR42836">
    <property type="entry name" value="7-CARBOXY-7-DEAZAGUANINE SYNTHASE"/>
    <property type="match status" value="1"/>
</dbReference>
<dbReference type="PROSITE" id="PS51918">
    <property type="entry name" value="RADICAL_SAM"/>
    <property type="match status" value="1"/>
</dbReference>
<evidence type="ECO:0000256" key="1">
    <source>
        <dbReference type="ARBA" id="ARBA00022485"/>
    </source>
</evidence>
<comment type="caution">
    <text evidence="8">Lacks conserved residue(s) required for the propagation of feature annotation.</text>
</comment>
<keyword evidence="2 8" id="KW-0949">S-adenosyl-L-methionine</keyword>
<protein>
    <recommendedName>
        <fullName evidence="8">7-carboxy-7-deazaguanine synthase</fullName>
        <shortName evidence="8">CDG synthase</shortName>
        <ecNumber evidence="8">4.3.99.3</ecNumber>
    </recommendedName>
    <alternativeName>
        <fullName evidence="8">Queuosine biosynthesis protein QueE</fullName>
    </alternativeName>
</protein>
<evidence type="ECO:0000256" key="3">
    <source>
        <dbReference type="ARBA" id="ARBA00022723"/>
    </source>
</evidence>
<dbReference type="EMBL" id="NDHY01000001">
    <property type="protein sequence ID" value="RII01056.1"/>
    <property type="molecule type" value="Genomic_DNA"/>
</dbReference>
<dbReference type="Pfam" id="PF04055">
    <property type="entry name" value="Radical_SAM"/>
    <property type="match status" value="1"/>
</dbReference>
<comment type="subunit">
    <text evidence="8">Homodimer.</text>
</comment>
<keyword evidence="5 8" id="KW-0408">Iron</keyword>
<organism evidence="10 11">
    <name type="scientific">candidate division NPL-UPA2 bacterium Unc8</name>
    <dbReference type="NCBI Taxonomy" id="1980939"/>
    <lineage>
        <taxon>Bacteria</taxon>
    </lineage>
</organism>
<evidence type="ECO:0000256" key="6">
    <source>
        <dbReference type="ARBA" id="ARBA00023014"/>
    </source>
</evidence>
<evidence type="ECO:0000256" key="7">
    <source>
        <dbReference type="ARBA" id="ARBA00023239"/>
    </source>
</evidence>
<sequence>MKINEIFRSIQGESTYQGLPCTFIRFTGCNLRCAWCDTAYAYEAGVNWTAHEVLLKVRELGCSLVEITGGEPLLQEEVHELSAGLLEEGYQVLLETNGTRDIGEIDPRVVKIMDIKCPDSKMSEEMRWENLTKLTARDEVKLVISTRRDYEWAKSVITQEGLNGNVVLMSPAFGRLSPQALAGWLLNDELDVRLQPQLHKYFSLP</sequence>
<dbReference type="GO" id="GO:1904047">
    <property type="term" value="F:S-adenosyl-L-methionine binding"/>
    <property type="evidence" value="ECO:0007669"/>
    <property type="project" value="UniProtKB-UniRule"/>
</dbReference>
<comment type="cofactor">
    <cofactor evidence="8">
        <name>S-adenosyl-L-methionine</name>
        <dbReference type="ChEBI" id="CHEBI:59789"/>
    </cofactor>
    <text evidence="8">Binds 1 S-adenosyl-L-methionine per subunit.</text>
</comment>
<dbReference type="GO" id="GO:0051539">
    <property type="term" value="F:4 iron, 4 sulfur cluster binding"/>
    <property type="evidence" value="ECO:0007669"/>
    <property type="project" value="UniProtKB-UniRule"/>
</dbReference>
<proteinExistence type="inferred from homology"/>
<keyword evidence="4 8" id="KW-0460">Magnesium</keyword>
<comment type="function">
    <text evidence="8">Catalyzes the complex heterocyclic radical-mediated conversion of 6-carboxy-5,6,7,8-tetrahydropterin (CPH4) to 7-carboxy-7-deazaguanine (CDG), a step common to the biosynthetic pathways of all 7-deazapurine-containing compounds.</text>
</comment>
<evidence type="ECO:0000256" key="8">
    <source>
        <dbReference type="HAMAP-Rule" id="MF_00917"/>
    </source>
</evidence>
<comment type="cofactor">
    <cofactor evidence="8">
        <name>[4Fe-4S] cluster</name>
        <dbReference type="ChEBI" id="CHEBI:49883"/>
    </cofactor>
    <text evidence="8">Binds 1 [4Fe-4S] cluster. The cluster is coordinated with 3 cysteines and an exchangeable S-adenosyl-L-methionine.</text>
</comment>
<keyword evidence="3 8" id="KW-0479">Metal-binding</keyword>
<dbReference type="PANTHER" id="PTHR42836:SF1">
    <property type="entry name" value="7-CARBOXY-7-DEAZAGUANINE SYNTHASE"/>
    <property type="match status" value="1"/>
</dbReference>
<dbReference type="Proteomes" id="UP000266287">
    <property type="component" value="Unassembled WGS sequence"/>
</dbReference>
<feature type="binding site" evidence="8">
    <location>
        <position position="29"/>
    </location>
    <ligand>
        <name>[4Fe-4S] cluster</name>
        <dbReference type="ChEBI" id="CHEBI:49883"/>
        <note>4Fe-4S-S-AdoMet</note>
    </ligand>
</feature>
<feature type="binding site" evidence="8">
    <location>
        <position position="38"/>
    </location>
    <ligand>
        <name>Mg(2+)</name>
        <dbReference type="ChEBI" id="CHEBI:18420"/>
    </ligand>
</feature>
<dbReference type="CDD" id="cd01335">
    <property type="entry name" value="Radical_SAM"/>
    <property type="match status" value="1"/>
</dbReference>
<accession>A0A399G010</accession>
<feature type="binding site" evidence="8">
    <location>
        <position position="25"/>
    </location>
    <ligand>
        <name>substrate</name>
    </ligand>
</feature>
<dbReference type="SUPFAM" id="SSF102114">
    <property type="entry name" value="Radical SAM enzymes"/>
    <property type="match status" value="1"/>
</dbReference>
<feature type="binding site" evidence="8">
    <location>
        <position position="68"/>
    </location>
    <ligand>
        <name>substrate</name>
    </ligand>
</feature>
<dbReference type="InterPro" id="IPR024924">
    <property type="entry name" value="7-CO-7-deazaguanine_synth-like"/>
</dbReference>
<dbReference type="InterPro" id="IPR058240">
    <property type="entry name" value="rSAM_sf"/>
</dbReference>
<comment type="catalytic activity">
    <reaction evidence="8">
        <text>6-carboxy-5,6,7,8-tetrahydropterin + H(+) = 7-carboxy-7-carbaguanine + NH4(+)</text>
        <dbReference type="Rhea" id="RHEA:27974"/>
        <dbReference type="ChEBI" id="CHEBI:15378"/>
        <dbReference type="ChEBI" id="CHEBI:28938"/>
        <dbReference type="ChEBI" id="CHEBI:61032"/>
        <dbReference type="ChEBI" id="CHEBI:61036"/>
        <dbReference type="EC" id="4.3.99.3"/>
    </reaction>
</comment>
<feature type="domain" description="Radical SAM core" evidence="9">
    <location>
        <begin position="16"/>
        <end position="205"/>
    </location>
</feature>
<feature type="binding site" evidence="8">
    <location>
        <begin position="10"/>
        <end position="12"/>
    </location>
    <ligand>
        <name>substrate</name>
    </ligand>
</feature>
<comment type="caution">
    <text evidence="10">The sequence shown here is derived from an EMBL/GenBank/DDBJ whole genome shotgun (WGS) entry which is preliminary data.</text>
</comment>
<keyword evidence="8" id="KW-0671">Queuosine biosynthesis</keyword>
<evidence type="ECO:0000256" key="4">
    <source>
        <dbReference type="ARBA" id="ARBA00022842"/>
    </source>
</evidence>
<evidence type="ECO:0000313" key="11">
    <source>
        <dbReference type="Proteomes" id="UP000266287"/>
    </source>
</evidence>
<dbReference type="SFLD" id="SFLDS00029">
    <property type="entry name" value="Radical_SAM"/>
    <property type="match status" value="1"/>
</dbReference>
<feature type="binding site" evidence="8">
    <location>
        <position position="205"/>
    </location>
    <ligand>
        <name>substrate</name>
    </ligand>
</feature>
<name>A0A399G010_UNCN2</name>
<feature type="binding site" evidence="8">
    <location>
        <position position="70"/>
    </location>
    <ligand>
        <name>S-adenosyl-L-methionine</name>
        <dbReference type="ChEBI" id="CHEBI:59789"/>
    </ligand>
</feature>
<dbReference type="AlphaFoldDB" id="A0A399G010"/>
<reference evidence="10 11" key="1">
    <citation type="submission" date="2018-08" db="EMBL/GenBank/DDBJ databases">
        <title>Draft genome of candidate division NPL-UPA2 bacterium Unc8 that adapted to ultra-basic serpentinizing groundwater.</title>
        <authorList>
            <person name="Ishii S."/>
            <person name="Suzuki S."/>
            <person name="Nealson K.H."/>
        </authorList>
    </citation>
    <scope>NUCLEOTIDE SEQUENCE [LARGE SCALE GENOMIC DNA]</scope>
    <source>
        <strain evidence="10">Unc8</strain>
    </source>
</reference>
<dbReference type="GO" id="GO:0000287">
    <property type="term" value="F:magnesium ion binding"/>
    <property type="evidence" value="ECO:0007669"/>
    <property type="project" value="UniProtKB-UniRule"/>
</dbReference>
<feature type="binding site" evidence="8">
    <location>
        <position position="33"/>
    </location>
    <ligand>
        <name>[4Fe-4S] cluster</name>
        <dbReference type="ChEBI" id="CHEBI:49883"/>
        <note>4Fe-4S-S-AdoMet</note>
    </ligand>
</feature>
<dbReference type="Gene3D" id="3.20.20.70">
    <property type="entry name" value="Aldolase class I"/>
    <property type="match status" value="1"/>
</dbReference>
<keyword evidence="1 8" id="KW-0004">4Fe-4S</keyword>
<dbReference type="InterPro" id="IPR007197">
    <property type="entry name" value="rSAM"/>
</dbReference>
<comment type="similarity">
    <text evidence="8">Belongs to the radical SAM superfamily. 7-carboxy-7-deazaguanine synthase family.</text>
</comment>
<evidence type="ECO:0000259" key="9">
    <source>
        <dbReference type="PROSITE" id="PS51918"/>
    </source>
</evidence>
<feature type="binding site" evidence="8">
    <location>
        <begin position="35"/>
        <end position="37"/>
    </location>
    <ligand>
        <name>S-adenosyl-L-methionine</name>
        <dbReference type="ChEBI" id="CHEBI:59789"/>
    </ligand>
</feature>
<dbReference type="InterPro" id="IPR013785">
    <property type="entry name" value="Aldolase_TIM"/>
</dbReference>
<keyword evidence="6 8" id="KW-0411">Iron-sulfur</keyword>
<gene>
    <name evidence="8" type="primary">queE</name>
    <name evidence="10" type="ORF">B9J77_00535</name>
</gene>
<feature type="binding site" evidence="8">
    <location>
        <position position="36"/>
    </location>
    <ligand>
        <name>[4Fe-4S] cluster</name>
        <dbReference type="ChEBI" id="CHEBI:49883"/>
        <note>4Fe-4S-S-AdoMet</note>
    </ligand>
</feature>
<dbReference type="EC" id="4.3.99.3" evidence="8"/>
<dbReference type="PIRSF" id="PIRSF000370">
    <property type="entry name" value="QueE"/>
    <property type="match status" value="1"/>
</dbReference>